<dbReference type="Proteomes" id="UP000028705">
    <property type="component" value="Unassembled WGS sequence"/>
</dbReference>
<comment type="caution">
    <text evidence="2">The sequence shown here is derived from an EMBL/GenBank/DDBJ whole genome shotgun (WGS) entry which is preliminary data.</text>
</comment>
<dbReference type="OrthoDB" id="1273271at2"/>
<dbReference type="AlphaFoldDB" id="A0A086A1A5"/>
<accession>A0A086A1A5</accession>
<evidence type="ECO:0000256" key="1">
    <source>
        <dbReference type="SAM" id="SignalP"/>
    </source>
</evidence>
<keyword evidence="2" id="KW-0413">Isomerase</keyword>
<evidence type="ECO:0000313" key="2">
    <source>
        <dbReference type="EMBL" id="KFF10469.1"/>
    </source>
</evidence>
<dbReference type="EMBL" id="JPRH01000010">
    <property type="protein sequence ID" value="KFF10469.1"/>
    <property type="molecule type" value="Genomic_DNA"/>
</dbReference>
<sequence>MKKLMFGLAVLFGQFFFAQEVVNLKVQESQKTALPSELSKEKIKLYNGKFFEFVNALKSSDRKAMDGLISEKVKTIVTDGVLKKVKDGIDVTKKFEVLKADYTPVADGSNYPVIQYRYEGDSTAQGVVSVVFEEDGKILGIKPLSKSE</sequence>
<feature type="signal peptide" evidence="1">
    <location>
        <begin position="1"/>
        <end position="18"/>
    </location>
</feature>
<feature type="chain" id="PRO_5001801949" evidence="1">
    <location>
        <begin position="19"/>
        <end position="148"/>
    </location>
</feature>
<evidence type="ECO:0000313" key="3">
    <source>
        <dbReference type="Proteomes" id="UP000028705"/>
    </source>
</evidence>
<dbReference type="STRING" id="445961.IW15_19200"/>
<proteinExistence type="predicted"/>
<keyword evidence="1" id="KW-0732">Signal</keyword>
<protein>
    <submittedName>
        <fullName evidence="2">Peptidylprolyl isomerase</fullName>
    </submittedName>
</protein>
<name>A0A086A1A5_9FLAO</name>
<reference evidence="2 3" key="1">
    <citation type="submission" date="2014-07" db="EMBL/GenBank/DDBJ databases">
        <title>Genome of Chryseobacterium soli DSM 19298.</title>
        <authorList>
            <person name="Stropko S.J."/>
            <person name="Pipes S.E."/>
            <person name="Newman J."/>
        </authorList>
    </citation>
    <scope>NUCLEOTIDE SEQUENCE [LARGE SCALE GENOMIC DNA]</scope>
    <source>
        <strain evidence="2 3">DSM 19298</strain>
    </source>
</reference>
<gene>
    <name evidence="2" type="ORF">IW15_19200</name>
</gene>
<dbReference type="GO" id="GO:0016853">
    <property type="term" value="F:isomerase activity"/>
    <property type="evidence" value="ECO:0007669"/>
    <property type="project" value="UniProtKB-KW"/>
</dbReference>
<keyword evidence="3" id="KW-1185">Reference proteome</keyword>
<organism evidence="2 3">
    <name type="scientific">Chryseobacterium soli</name>
    <dbReference type="NCBI Taxonomy" id="445961"/>
    <lineage>
        <taxon>Bacteria</taxon>
        <taxon>Pseudomonadati</taxon>
        <taxon>Bacteroidota</taxon>
        <taxon>Flavobacteriia</taxon>
        <taxon>Flavobacteriales</taxon>
        <taxon>Weeksellaceae</taxon>
        <taxon>Chryseobacterium group</taxon>
        <taxon>Chryseobacterium</taxon>
    </lineage>
</organism>
<dbReference type="eggNOG" id="ENOG502ZMGY">
    <property type="taxonomic scope" value="Bacteria"/>
</dbReference>
<dbReference type="RefSeq" id="WP_034714416.1">
    <property type="nucleotide sequence ID" value="NZ_JPRH01000010.1"/>
</dbReference>